<dbReference type="STRING" id="401625.A0A0P1BLZ5"/>
<dbReference type="Proteomes" id="UP000054845">
    <property type="component" value="Unassembled WGS sequence"/>
</dbReference>
<dbReference type="Pfam" id="PF00474">
    <property type="entry name" value="SSF"/>
    <property type="match status" value="1"/>
</dbReference>
<feature type="transmembrane region" description="Helical" evidence="9">
    <location>
        <begin position="198"/>
        <end position="219"/>
    </location>
</feature>
<evidence type="ECO:0000256" key="6">
    <source>
        <dbReference type="ARBA" id="ARBA00023136"/>
    </source>
</evidence>
<feature type="transmembrane region" description="Helical" evidence="9">
    <location>
        <begin position="499"/>
        <end position="520"/>
    </location>
</feature>
<keyword evidence="5 9" id="KW-1133">Transmembrane helix</keyword>
<feature type="transmembrane region" description="Helical" evidence="9">
    <location>
        <begin position="51"/>
        <end position="73"/>
    </location>
</feature>
<keyword evidence="6 9" id="KW-0472">Membrane</keyword>
<dbReference type="GO" id="GO:0005886">
    <property type="term" value="C:plasma membrane"/>
    <property type="evidence" value="ECO:0007669"/>
    <property type="project" value="TreeGrafter"/>
</dbReference>
<evidence type="ECO:0000256" key="8">
    <source>
        <dbReference type="SAM" id="MobiDB-lite"/>
    </source>
</evidence>
<dbReference type="InterPro" id="IPR001734">
    <property type="entry name" value="Na/solute_symporter"/>
</dbReference>
<feature type="transmembrane region" description="Helical" evidence="9">
    <location>
        <begin position="134"/>
        <end position="162"/>
    </location>
</feature>
<feature type="transmembrane region" description="Helical" evidence="9">
    <location>
        <begin position="339"/>
        <end position="364"/>
    </location>
</feature>
<feature type="region of interest" description="Disordered" evidence="8">
    <location>
        <begin position="646"/>
        <end position="714"/>
    </location>
</feature>
<protein>
    <submittedName>
        <fullName evidence="10">Urea active transporter</fullName>
    </submittedName>
</protein>
<keyword evidence="4 9" id="KW-0812">Transmembrane</keyword>
<evidence type="ECO:0000256" key="7">
    <source>
        <dbReference type="RuleBase" id="RU362091"/>
    </source>
</evidence>
<feature type="transmembrane region" description="Helical" evidence="9">
    <location>
        <begin position="298"/>
        <end position="318"/>
    </location>
</feature>
<comment type="similarity">
    <text evidence="2 7">Belongs to the sodium:solute symporter (SSF) (TC 2.A.21) family.</text>
</comment>
<evidence type="ECO:0000256" key="5">
    <source>
        <dbReference type="ARBA" id="ARBA00022989"/>
    </source>
</evidence>
<evidence type="ECO:0000313" key="11">
    <source>
        <dbReference type="Proteomes" id="UP000054845"/>
    </source>
</evidence>
<dbReference type="AlphaFoldDB" id="A0A0P1BLZ5"/>
<organism evidence="10 11">
    <name type="scientific">Ceraceosorus bombacis</name>
    <dbReference type="NCBI Taxonomy" id="401625"/>
    <lineage>
        <taxon>Eukaryota</taxon>
        <taxon>Fungi</taxon>
        <taxon>Dikarya</taxon>
        <taxon>Basidiomycota</taxon>
        <taxon>Ustilaginomycotina</taxon>
        <taxon>Exobasidiomycetes</taxon>
        <taxon>Ceraceosorales</taxon>
        <taxon>Ceraceosoraceae</taxon>
        <taxon>Ceraceosorus</taxon>
    </lineage>
</organism>
<feature type="transmembrane region" description="Helical" evidence="9">
    <location>
        <begin position="459"/>
        <end position="479"/>
    </location>
</feature>
<feature type="transmembrane region" description="Helical" evidence="9">
    <location>
        <begin position="168"/>
        <end position="186"/>
    </location>
</feature>
<dbReference type="PROSITE" id="PS50283">
    <property type="entry name" value="NA_SOLUT_SYMP_3"/>
    <property type="match status" value="1"/>
</dbReference>
<dbReference type="GO" id="GO:0015204">
    <property type="term" value="F:urea transmembrane transporter activity"/>
    <property type="evidence" value="ECO:0007669"/>
    <property type="project" value="InterPro"/>
</dbReference>
<dbReference type="GO" id="GO:0015606">
    <property type="term" value="F:spermidine transmembrane transporter activity"/>
    <property type="evidence" value="ECO:0007669"/>
    <property type="project" value="TreeGrafter"/>
</dbReference>
<reference evidence="10 11" key="1">
    <citation type="submission" date="2014-09" db="EMBL/GenBank/DDBJ databases">
        <authorList>
            <person name="Magalhaes I.L.F."/>
            <person name="Oliveira U."/>
            <person name="Santos F.R."/>
            <person name="Vidigal T.H.D.A."/>
            <person name="Brescovit A.D."/>
            <person name="Santos A.J."/>
        </authorList>
    </citation>
    <scope>NUCLEOTIDE SEQUENCE [LARGE SCALE GENOMIC DNA]</scope>
</reference>
<keyword evidence="11" id="KW-1185">Reference proteome</keyword>
<evidence type="ECO:0000313" key="10">
    <source>
        <dbReference type="EMBL" id="CEH17844.1"/>
    </source>
</evidence>
<feature type="transmembrane region" description="Helical" evidence="9">
    <location>
        <begin position="15"/>
        <end position="39"/>
    </location>
</feature>
<evidence type="ECO:0000256" key="2">
    <source>
        <dbReference type="ARBA" id="ARBA00006434"/>
    </source>
</evidence>
<feature type="transmembrane region" description="Helical" evidence="9">
    <location>
        <begin position="93"/>
        <end position="113"/>
    </location>
</feature>
<dbReference type="PANTHER" id="PTHR46154:SF4">
    <property type="entry name" value="UREA ACTIVE TRANSPORTER"/>
    <property type="match status" value="1"/>
</dbReference>
<dbReference type="EMBL" id="CCYA01000265">
    <property type="protein sequence ID" value="CEH17844.1"/>
    <property type="molecule type" value="Genomic_DNA"/>
</dbReference>
<feature type="transmembrane region" description="Helical" evidence="9">
    <location>
        <begin position="431"/>
        <end position="452"/>
    </location>
</feature>
<feature type="transmembrane region" description="Helical" evidence="9">
    <location>
        <begin position="565"/>
        <end position="587"/>
    </location>
</feature>
<evidence type="ECO:0000256" key="1">
    <source>
        <dbReference type="ARBA" id="ARBA00004141"/>
    </source>
</evidence>
<name>A0A0P1BLZ5_9BASI</name>
<dbReference type="Gene3D" id="1.20.1730.10">
    <property type="entry name" value="Sodium/glucose cotransporter"/>
    <property type="match status" value="1"/>
</dbReference>
<sequence>MSTAGSPPPPLTQGAGYGVIVGLGALFAIVVIGISNGLHRFGNIKRTSAEYAIASRSLGVGLTAAGAVSGWTWSVTLLSSCSTAYNYGVAGAMLYGASNMSQIALFSLMAVRFKQKVPQLHTHLELLRLRYGTLGHLTFLFFALATNILVCSSVLVGAAAAITSITGINTYAALILLPVAVAAYTLRAGLRGTILADYLHTVIIFIILFVFFIVVYGTGSEIGSAARMWELLTEASNKNPSENYNGSFLTMKSIGGIEFQWLSLLEYTGVVFNDASFHQKALAAGPDTVVPGYLLGSLSWFSIPWALATTAGLSALALETTSPAFPTYPRRMSESEVSAGLVLPYAANAVLGKGGSAGVLLLMFMSSTSAVSAQLIAVSSIIGYDIYKTYFNRKATPDQILRSQQYGVIGFTAFIAAFGCLLQGVGADLGLLYNITGVWSCAALPQLVFSFWQSRTPKWTAFPGIWIGFFAGLAVWLSLAKRLEGGVNVTTLAEMDPNIYAFATSIATGTLLCTIGSIFFPSDFRWESISVSSAHGGQGGETVDEKELKEIEEDARWSKENLHKWLIIALVSAFTIFVVMVLIWPLSLYRDYTFPLSFFGGWVWVSFAWSVIAFVIVGLYPLYEGLPILILISKGIYARLTGKPNPTTAGEDGAEKKSVQLTAGQGHDASGESEPTTPIDEDALNARKGSATGSDDSPAEEKPAAAAAPVSQKA</sequence>
<feature type="transmembrane region" description="Helical" evidence="9">
    <location>
        <begin position="370"/>
        <end position="387"/>
    </location>
</feature>
<feature type="compositionally biased region" description="Low complexity" evidence="8">
    <location>
        <begin position="704"/>
        <end position="714"/>
    </location>
</feature>
<evidence type="ECO:0000256" key="9">
    <source>
        <dbReference type="SAM" id="Phobius"/>
    </source>
</evidence>
<feature type="transmembrane region" description="Helical" evidence="9">
    <location>
        <begin position="408"/>
        <end position="425"/>
    </location>
</feature>
<accession>A0A0P1BLZ5</accession>
<dbReference type="GO" id="GO:0015489">
    <property type="term" value="F:putrescine transmembrane transporter activity"/>
    <property type="evidence" value="ECO:0007669"/>
    <property type="project" value="TreeGrafter"/>
</dbReference>
<evidence type="ECO:0000256" key="3">
    <source>
        <dbReference type="ARBA" id="ARBA00022448"/>
    </source>
</evidence>
<keyword evidence="3" id="KW-0813">Transport</keyword>
<comment type="subcellular location">
    <subcellularLocation>
        <location evidence="1">Membrane</location>
        <topology evidence="1">Multi-pass membrane protein</topology>
    </subcellularLocation>
</comment>
<dbReference type="OrthoDB" id="6132759at2759"/>
<feature type="transmembrane region" description="Helical" evidence="9">
    <location>
        <begin position="599"/>
        <end position="623"/>
    </location>
</feature>
<dbReference type="CDD" id="cd11476">
    <property type="entry name" value="SLC5sbd_DUR3"/>
    <property type="match status" value="1"/>
</dbReference>
<dbReference type="InterPro" id="IPR031155">
    <property type="entry name" value="DUR"/>
</dbReference>
<dbReference type="InterPro" id="IPR038377">
    <property type="entry name" value="Na/Glc_symporter_sf"/>
</dbReference>
<dbReference type="PANTHER" id="PTHR46154">
    <property type="match status" value="1"/>
</dbReference>
<evidence type="ECO:0000256" key="4">
    <source>
        <dbReference type="ARBA" id="ARBA00022692"/>
    </source>
</evidence>
<proteinExistence type="inferred from homology"/>